<dbReference type="AlphaFoldDB" id="A0A179D707"/>
<accession>A0A179D707</accession>
<gene>
    <name evidence="2" type="ORF">TDIS_0452</name>
</gene>
<proteinExistence type="predicted"/>
<dbReference type="Proteomes" id="UP000078390">
    <property type="component" value="Unassembled WGS sequence"/>
</dbReference>
<name>A0A179D707_9BACT</name>
<evidence type="ECO:0000313" key="2">
    <source>
        <dbReference type="EMBL" id="OAQ21232.1"/>
    </source>
</evidence>
<reference evidence="2 3" key="1">
    <citation type="submission" date="2016-04" db="EMBL/GenBank/DDBJ databases">
        <title>Genome analysis of Thermosulfurimonas dismutans, the first thermophilic sulfur-disproportionating bacterium of the phylum Thermodesulfobacteria.</title>
        <authorList>
            <person name="Mardanov A.V."/>
            <person name="Beletsky A.V."/>
            <person name="Kadnikov V.V."/>
            <person name="Slobodkin A.I."/>
            <person name="Ravin N.V."/>
        </authorList>
    </citation>
    <scope>NUCLEOTIDE SEQUENCE [LARGE SCALE GENOMIC DNA]</scope>
    <source>
        <strain evidence="2 3">S95</strain>
    </source>
</reference>
<keyword evidence="1" id="KW-0472">Membrane</keyword>
<dbReference type="STRING" id="999894.TDIS_0452"/>
<comment type="caution">
    <text evidence="2">The sequence shown here is derived from an EMBL/GenBank/DDBJ whole genome shotgun (WGS) entry which is preliminary data.</text>
</comment>
<organism evidence="2 3">
    <name type="scientific">Thermosulfurimonas dismutans</name>
    <dbReference type="NCBI Taxonomy" id="999894"/>
    <lineage>
        <taxon>Bacteria</taxon>
        <taxon>Pseudomonadati</taxon>
        <taxon>Thermodesulfobacteriota</taxon>
        <taxon>Thermodesulfobacteria</taxon>
        <taxon>Thermodesulfobacteriales</taxon>
        <taxon>Thermodesulfobacteriaceae</taxon>
        <taxon>Thermosulfurimonas</taxon>
    </lineage>
</organism>
<sequence length="47" mass="5199">MLDIGKYVFTVGIPEGLLGDRLKFKLGLFLFGIGFTLLIVDFLYSTG</sequence>
<protein>
    <submittedName>
        <fullName evidence="2">Uncharacterized protein</fullName>
    </submittedName>
</protein>
<dbReference type="EMBL" id="LWLG01000002">
    <property type="protein sequence ID" value="OAQ21232.1"/>
    <property type="molecule type" value="Genomic_DNA"/>
</dbReference>
<keyword evidence="1" id="KW-1133">Transmembrane helix</keyword>
<evidence type="ECO:0000313" key="3">
    <source>
        <dbReference type="Proteomes" id="UP000078390"/>
    </source>
</evidence>
<feature type="transmembrane region" description="Helical" evidence="1">
    <location>
        <begin position="26"/>
        <end position="44"/>
    </location>
</feature>
<keyword evidence="3" id="KW-1185">Reference proteome</keyword>
<keyword evidence="1" id="KW-0812">Transmembrane</keyword>
<evidence type="ECO:0000256" key="1">
    <source>
        <dbReference type="SAM" id="Phobius"/>
    </source>
</evidence>